<feature type="compositionally biased region" description="Basic and acidic residues" evidence="1">
    <location>
        <begin position="104"/>
        <end position="116"/>
    </location>
</feature>
<feature type="compositionally biased region" description="Basic and acidic residues" evidence="1">
    <location>
        <begin position="135"/>
        <end position="148"/>
    </location>
</feature>
<dbReference type="AlphaFoldDB" id="A0A6S6WFH5"/>
<feature type="compositionally biased region" description="Basic and acidic residues" evidence="1">
    <location>
        <begin position="207"/>
        <end position="223"/>
    </location>
</feature>
<dbReference type="EMBL" id="HG992987">
    <property type="protein sequence ID" value="CAE7214783.1"/>
    <property type="molecule type" value="Genomic_DNA"/>
</dbReference>
<dbReference type="PANTHER" id="PTHR39606">
    <property type="entry name" value="SURFACE PROTEIN, PUTATIVE-RELATED"/>
    <property type="match status" value="1"/>
</dbReference>
<organism evidence="2 3">
    <name type="scientific">Pyrenophora teres f. teres</name>
    <dbReference type="NCBI Taxonomy" id="97479"/>
    <lineage>
        <taxon>Eukaryota</taxon>
        <taxon>Fungi</taxon>
        <taxon>Dikarya</taxon>
        <taxon>Ascomycota</taxon>
        <taxon>Pezizomycotina</taxon>
        <taxon>Dothideomycetes</taxon>
        <taxon>Pleosporomycetidae</taxon>
        <taxon>Pleosporales</taxon>
        <taxon>Pleosporineae</taxon>
        <taxon>Pleosporaceae</taxon>
        <taxon>Pyrenophora</taxon>
    </lineage>
</organism>
<feature type="region of interest" description="Disordered" evidence="1">
    <location>
        <begin position="60"/>
        <end position="331"/>
    </location>
</feature>
<reference evidence="2" key="1">
    <citation type="submission" date="2021-02" db="EMBL/GenBank/DDBJ databases">
        <authorList>
            <person name="Syme A R."/>
            <person name="Syme A R."/>
            <person name="Moolhuijzen P."/>
        </authorList>
    </citation>
    <scope>NUCLEOTIDE SEQUENCE</scope>
    <source>
        <strain evidence="2">W1-1</strain>
    </source>
</reference>
<dbReference type="Proteomes" id="UP000472372">
    <property type="component" value="Chromosome 11"/>
</dbReference>
<evidence type="ECO:0000313" key="3">
    <source>
        <dbReference type="Proteomes" id="UP000472372"/>
    </source>
</evidence>
<gene>
    <name evidence="2" type="ORF">PTTW11_10608</name>
</gene>
<dbReference type="PANTHER" id="PTHR39606:SF1">
    <property type="entry name" value="CELL SURFACE PROTEIN"/>
    <property type="match status" value="1"/>
</dbReference>
<sequence length="401" mass="44049">MTGTHSGSGLGDSIRKGVGMIHGTGEAIRGNAMSMVDEATGDNSSAAKNQAIADKGVNEWDQGYRGHATSAGVTPADTDRERMNTTNTTSTNYGSHNSNIGNKVDPRYDSDMDHRGTATGSANHGPHSTNVSNKLDPRVDSDADHRADPTSTVGDEEDPIWHPSSEGQYKAHEYQHGPNPPHEHRGSITDTPGLKPANKLDPIFHAGPDEESMKYTDHPDIHRLRGSISGASGLAAAQKLDPPEEVLARVPDEVKTRSPGYNQPDPIYHHPKPAHKNSVLNMLDPDASSEQHPPPNRVATEYEINHKNTSRSESTRYSPDTDDDLEPQSRRRSLKFRLPYVLPADMMGLIEPNVDPAGEPKMMKELRSTATMYKNNFLRLLDPKVDRYPARKLRKSESQEI</sequence>
<accession>A0A6S6WFH5</accession>
<feature type="compositionally biased region" description="Polar residues" evidence="1">
    <location>
        <begin position="118"/>
        <end position="133"/>
    </location>
</feature>
<feature type="compositionally biased region" description="Low complexity" evidence="1">
    <location>
        <begin position="84"/>
        <end position="99"/>
    </location>
</feature>
<name>A0A6S6WFH5_9PLEO</name>
<feature type="compositionally biased region" description="Low complexity" evidence="1">
    <location>
        <begin position="226"/>
        <end position="237"/>
    </location>
</feature>
<evidence type="ECO:0000313" key="2">
    <source>
        <dbReference type="EMBL" id="CAE7214783.1"/>
    </source>
</evidence>
<protein>
    <submittedName>
        <fullName evidence="2">Uncharacterized protein</fullName>
    </submittedName>
</protein>
<feature type="compositionally biased region" description="Basic and acidic residues" evidence="1">
    <location>
        <begin position="246"/>
        <end position="256"/>
    </location>
</feature>
<evidence type="ECO:0000256" key="1">
    <source>
        <dbReference type="SAM" id="MobiDB-lite"/>
    </source>
</evidence>
<proteinExistence type="predicted"/>
<feature type="compositionally biased region" description="Basic and acidic residues" evidence="1">
    <location>
        <begin position="169"/>
        <end position="187"/>
    </location>
</feature>